<proteinExistence type="predicted"/>
<evidence type="ECO:0000313" key="2">
    <source>
        <dbReference type="EMBL" id="MAA14098.1"/>
    </source>
</evidence>
<name>A0A224Y8V5_9ACAR</name>
<reference evidence="2" key="1">
    <citation type="journal article" date="2017" name="Parasit. Vectors">
        <title>Sialotranscriptomics of Rhipicephalus zambeziensis reveals intricate expression profiles of secretory proteins and suggests tight temporal transcriptional regulation during blood-feeding.</title>
        <authorList>
            <person name="de Castro M.H."/>
            <person name="de Klerk D."/>
            <person name="Pienaar R."/>
            <person name="Rees D.J.G."/>
            <person name="Mans B.J."/>
        </authorList>
    </citation>
    <scope>NUCLEOTIDE SEQUENCE</scope>
    <source>
        <tissue evidence="2">Salivary glands</tissue>
    </source>
</reference>
<sequence>MDSVRKETLVVTRASVMSCRGDQSLNDSVKKCVSKHSKDLLRSEVISREDHIRSLVQSSGPPKTFEVRSSALAQARSFLPKLAEAERTRLAAGCDDGANIEVEDTTSQGPFIEMNLAFAGPVSSSESSSDSEKPDSDSEVEEASPTVRVRPIRRAVRRGTTNGSALIKELPQADGQADDS</sequence>
<dbReference type="EMBL" id="GFPF01002952">
    <property type="protein sequence ID" value="MAA14098.1"/>
    <property type="molecule type" value="Transcribed_RNA"/>
</dbReference>
<dbReference type="AlphaFoldDB" id="A0A224Y8V5"/>
<evidence type="ECO:0000256" key="1">
    <source>
        <dbReference type="SAM" id="MobiDB-lite"/>
    </source>
</evidence>
<organism evidence="2">
    <name type="scientific">Rhipicephalus zambeziensis</name>
    <dbReference type="NCBI Taxonomy" id="60191"/>
    <lineage>
        <taxon>Eukaryota</taxon>
        <taxon>Metazoa</taxon>
        <taxon>Ecdysozoa</taxon>
        <taxon>Arthropoda</taxon>
        <taxon>Chelicerata</taxon>
        <taxon>Arachnida</taxon>
        <taxon>Acari</taxon>
        <taxon>Parasitiformes</taxon>
        <taxon>Ixodida</taxon>
        <taxon>Ixodoidea</taxon>
        <taxon>Ixodidae</taxon>
        <taxon>Rhipicephalinae</taxon>
        <taxon>Rhipicephalus</taxon>
        <taxon>Rhipicephalus</taxon>
    </lineage>
</organism>
<accession>A0A224Y8V5</accession>
<protein>
    <submittedName>
        <fullName evidence="2">Uncharacterized protein</fullName>
    </submittedName>
</protein>
<feature type="region of interest" description="Disordered" evidence="1">
    <location>
        <begin position="118"/>
        <end position="180"/>
    </location>
</feature>